<dbReference type="GeneID" id="106078852"/>
<dbReference type="InterPro" id="IPR001370">
    <property type="entry name" value="BIR_rpt"/>
</dbReference>
<feature type="domain" description="RING-type" evidence="8">
    <location>
        <begin position="1026"/>
        <end position="1061"/>
    </location>
</feature>
<feature type="compositionally biased region" description="Polar residues" evidence="7">
    <location>
        <begin position="979"/>
        <end position="990"/>
    </location>
</feature>
<dbReference type="Pfam" id="PF00653">
    <property type="entry name" value="BIR"/>
    <property type="match status" value="1"/>
</dbReference>
<keyword evidence="2" id="KW-0479">Metal-binding</keyword>
<accession>A0A9W3AMZ3</accession>
<evidence type="ECO:0000313" key="10">
    <source>
        <dbReference type="RefSeq" id="XP_055888468.1"/>
    </source>
</evidence>
<dbReference type="GO" id="GO:0005634">
    <property type="term" value="C:nucleus"/>
    <property type="evidence" value="ECO:0007669"/>
    <property type="project" value="TreeGrafter"/>
</dbReference>
<evidence type="ECO:0000313" key="9">
    <source>
        <dbReference type="Proteomes" id="UP001165740"/>
    </source>
</evidence>
<dbReference type="SUPFAM" id="SSF57997">
    <property type="entry name" value="Tropomyosin"/>
    <property type="match status" value="1"/>
</dbReference>
<evidence type="ECO:0000313" key="11">
    <source>
        <dbReference type="RefSeq" id="XP_055888469.1"/>
    </source>
</evidence>
<dbReference type="GO" id="GO:0008270">
    <property type="term" value="F:zinc ion binding"/>
    <property type="evidence" value="ECO:0007669"/>
    <property type="project" value="UniProtKB-KW"/>
</dbReference>
<proteinExistence type="inferred from homology"/>
<keyword evidence="4" id="KW-0862">Zinc</keyword>
<dbReference type="SUPFAM" id="SSF57924">
    <property type="entry name" value="Inhibitor of apoptosis (IAP) repeat"/>
    <property type="match status" value="1"/>
</dbReference>
<dbReference type="GO" id="GO:0005737">
    <property type="term" value="C:cytoplasm"/>
    <property type="evidence" value="ECO:0007669"/>
    <property type="project" value="TreeGrafter"/>
</dbReference>
<dbReference type="SMART" id="SM00238">
    <property type="entry name" value="BIR"/>
    <property type="match status" value="1"/>
</dbReference>
<dbReference type="InterPro" id="IPR001841">
    <property type="entry name" value="Znf_RING"/>
</dbReference>
<evidence type="ECO:0000256" key="4">
    <source>
        <dbReference type="ARBA" id="ARBA00022833"/>
    </source>
</evidence>
<evidence type="ECO:0000256" key="3">
    <source>
        <dbReference type="ARBA" id="ARBA00022771"/>
    </source>
</evidence>
<reference evidence="10 11" key="1">
    <citation type="submission" date="2025-04" db="UniProtKB">
        <authorList>
            <consortium name="RefSeq"/>
        </authorList>
    </citation>
    <scope>IDENTIFICATION</scope>
</reference>
<name>A0A9W3AMZ3_BIOGL</name>
<evidence type="ECO:0000256" key="5">
    <source>
        <dbReference type="PROSITE-ProRule" id="PRU00175"/>
    </source>
</evidence>
<dbReference type="Pfam" id="PF13920">
    <property type="entry name" value="zf-C3HC4_3"/>
    <property type="match status" value="1"/>
</dbReference>
<evidence type="ECO:0000256" key="7">
    <source>
        <dbReference type="SAM" id="MobiDB-lite"/>
    </source>
</evidence>
<sequence length="1088" mass="122023">MMASLDDFVLQLNDRLSDAKKENSLPCCLIDRPVDQVSNGRADDFFTEAQKQQPNDPTDFNNLDRPANNKDALNHDARLFTQDDCMHTSTSLNLQSTSTLERTDGNVAVDNTIGGNSCNLDSQTEYSVTLQVPVHVFEIRIEVHLEGYDVLHTNLYCQLISHKEVKMSFQQDGQEDRINQSLQQDGQEDRINQSLQQDGQKDWINQSLQHFDHPGCHSLISLSLKHLPADVQVDSLLLFVKLFSLLIVKINHRRRLRTQTAAVCGTGLIFERPAEIRIQEDTGRCEGHIFIATSENIIPNEAEARACEVTFSSRAMNYFKVGKLAVDSVEHVSKSGETKTYLKCRTSDMAFVSVLNTIQEKVKMLANDLPLSVKQRLTKMALVISYPHGDEMTMSYGDCAVIKRKLSDETVDGNRHLWLQNLTASGSESPHETVQVLLHTAPTCIGSLGAPIITFKQNIASSVEQDQYSLNIWTHDGVLEPSEFGCSSIKACTEDELRLYSGVMVACTSNQPHLSSMLNTQHNGTSRMLSTRQQTQLAEVQNAQVSALQTEVQPQQAQVPALETEVQSQQTHLPALETEVESQQTHLPALEPEVQYQQTQLPALETEVQYQQTQLPALETEVEIQQTQLPALETEVESQQTQLPALETEVQYQQTQLPALETEVESPQTQLPALEPEVQYQQTQLPALETEVESQQTQLPALETEVQYQQTQLTALETEVESPQTQLPALEPEVQYQQTQLPALETEVESQQTQLPALETEVESPQTQLPALETEVESQQTQLPVLETEVESQQTQLPALETEVESQQTEAYQLDLQQTQETLQEVRQSGPHHHDLLRPNFNNRTDRKDAGPNLAIQPPSYPAYIRFEKRLESFVGWLSGNILSPATLARNGFFYAGYSDCVRCYYCGIGLKSWKLGDDVVTEHQRFRPNCHFLIKLLASDFNVRPGGFQMPSQETLDSHESQESAGSIDQKSEAGEINSKSTDQTSSSLKTERTAMSEGGPQAVQDITVRLLQEEKKRLEALMQCKVCSKNPIKSLFLPCGDLYACQECSGNLSHCPQCNKKILATVTTYFRRPRVHPVYMTLAGEK</sequence>
<dbReference type="CDD" id="cd00022">
    <property type="entry name" value="BIR"/>
    <property type="match status" value="1"/>
</dbReference>
<evidence type="ECO:0000259" key="8">
    <source>
        <dbReference type="PROSITE" id="PS50089"/>
    </source>
</evidence>
<dbReference type="Gene3D" id="1.10.533.10">
    <property type="entry name" value="Death Domain, Fas"/>
    <property type="match status" value="1"/>
</dbReference>
<dbReference type="PANTHER" id="PTHR10044:SF139">
    <property type="entry name" value="DEATH-ASSOCIATED INHIBITOR OF APOPTOSIS 2"/>
    <property type="match status" value="1"/>
</dbReference>
<protein>
    <submittedName>
        <fullName evidence="10 11">Uncharacterized protein LOC106078852</fullName>
    </submittedName>
</protein>
<evidence type="ECO:0000256" key="6">
    <source>
        <dbReference type="SAM" id="Coils"/>
    </source>
</evidence>
<dbReference type="OrthoDB" id="2286360at2759"/>
<evidence type="ECO:0000313" key="12">
    <source>
        <dbReference type="RefSeq" id="XP_055888470.1"/>
    </source>
</evidence>
<dbReference type="InterPro" id="IPR011029">
    <property type="entry name" value="DEATH-like_dom_sf"/>
</dbReference>
<dbReference type="RefSeq" id="XP_055888469.1">
    <property type="nucleotide sequence ID" value="XM_056032494.1"/>
</dbReference>
<dbReference type="InterPro" id="IPR050784">
    <property type="entry name" value="IAP"/>
</dbReference>
<dbReference type="PANTHER" id="PTHR10044">
    <property type="entry name" value="INHIBITOR OF APOPTOSIS"/>
    <property type="match status" value="1"/>
</dbReference>
<dbReference type="Proteomes" id="UP001165740">
    <property type="component" value="Chromosome 6"/>
</dbReference>
<dbReference type="RefSeq" id="XP_055888470.1">
    <property type="nucleotide sequence ID" value="XM_056032495.1"/>
</dbReference>
<feature type="region of interest" description="Disordered" evidence="7">
    <location>
        <begin position="950"/>
        <end position="1001"/>
    </location>
</feature>
<dbReference type="Gene3D" id="1.20.5.340">
    <property type="match status" value="3"/>
</dbReference>
<gene>
    <name evidence="10 11 12" type="primary">LOC106078852</name>
</gene>
<keyword evidence="9" id="KW-1185">Reference proteome</keyword>
<evidence type="ECO:0000256" key="2">
    <source>
        <dbReference type="ARBA" id="ARBA00022723"/>
    </source>
</evidence>
<dbReference type="PROSITE" id="PS50143">
    <property type="entry name" value="BIR_REPEAT_2"/>
    <property type="match status" value="1"/>
</dbReference>
<comment type="similarity">
    <text evidence="1">Belongs to the IAP family.</text>
</comment>
<dbReference type="PROSITE" id="PS50089">
    <property type="entry name" value="ZF_RING_2"/>
    <property type="match status" value="1"/>
</dbReference>
<evidence type="ECO:0000256" key="1">
    <source>
        <dbReference type="ARBA" id="ARBA00006672"/>
    </source>
</evidence>
<keyword evidence="6" id="KW-0175">Coiled coil</keyword>
<dbReference type="AlphaFoldDB" id="A0A9W3AMZ3"/>
<dbReference type="RefSeq" id="XP_055888468.1">
    <property type="nucleotide sequence ID" value="XM_056032493.1"/>
</dbReference>
<organism evidence="9 10">
    <name type="scientific">Biomphalaria glabrata</name>
    <name type="common">Bloodfluke planorb</name>
    <name type="synonym">Freshwater snail</name>
    <dbReference type="NCBI Taxonomy" id="6526"/>
    <lineage>
        <taxon>Eukaryota</taxon>
        <taxon>Metazoa</taxon>
        <taxon>Spiralia</taxon>
        <taxon>Lophotrochozoa</taxon>
        <taxon>Mollusca</taxon>
        <taxon>Gastropoda</taxon>
        <taxon>Heterobranchia</taxon>
        <taxon>Euthyneura</taxon>
        <taxon>Panpulmonata</taxon>
        <taxon>Hygrophila</taxon>
        <taxon>Lymnaeoidea</taxon>
        <taxon>Planorbidae</taxon>
        <taxon>Biomphalaria</taxon>
    </lineage>
</organism>
<dbReference type="Gene3D" id="1.10.1170.10">
    <property type="entry name" value="Inhibitor Of Apoptosis Protein (2mihbC-IAP-1), Chain A"/>
    <property type="match status" value="2"/>
</dbReference>
<feature type="coiled-coil region" evidence="6">
    <location>
        <begin position="790"/>
        <end position="829"/>
    </location>
</feature>
<feature type="region of interest" description="Disordered" evidence="7">
    <location>
        <begin position="830"/>
        <end position="855"/>
    </location>
</feature>
<dbReference type="FunFam" id="1.10.1170.10:FF:000002">
    <property type="entry name" value="Baculoviral IAP repeat containing 7"/>
    <property type="match status" value="1"/>
</dbReference>
<keyword evidence="3 5" id="KW-0863">Zinc-finger</keyword>